<keyword evidence="3" id="KW-1185">Reference proteome</keyword>
<comment type="caution">
    <text evidence="2">The sequence shown here is derived from an EMBL/GenBank/DDBJ whole genome shotgun (WGS) entry which is preliminary data.</text>
</comment>
<evidence type="ECO:0000256" key="1">
    <source>
        <dbReference type="SAM" id="MobiDB-lite"/>
    </source>
</evidence>
<dbReference type="EMBL" id="PNYC01000001">
    <property type="protein sequence ID" value="PMS38734.1"/>
    <property type="molecule type" value="Genomic_DNA"/>
</dbReference>
<dbReference type="Proteomes" id="UP000235777">
    <property type="component" value="Unassembled WGS sequence"/>
</dbReference>
<feature type="region of interest" description="Disordered" evidence="1">
    <location>
        <begin position="1"/>
        <end position="49"/>
    </location>
</feature>
<reference evidence="2 3" key="1">
    <citation type="submission" date="2018-01" db="EMBL/GenBank/DDBJ databases">
        <title>Whole genome analyses suggest that Burkholderia sensu lato contains two further novel genera in the rhizoxinica-symbiotica group Mycetohabitans gen. nov., and Trinickia gen. nov.: implications for the evolution of diazotrophy and nodulation in the Burkholderiaceae.</title>
        <authorList>
            <person name="Estrada-de los Santos P."/>
            <person name="Palmer M."/>
            <person name="Chavez-Ramirez B."/>
            <person name="Beukes C."/>
            <person name="Steenkamp E.T."/>
            <person name="Hirsch A.M."/>
            <person name="Manyaka P."/>
            <person name="Maluk M."/>
            <person name="Lafos M."/>
            <person name="Crook M."/>
            <person name="Gross E."/>
            <person name="Simon M.F."/>
            <person name="Bueno dos Reis Junior F."/>
            <person name="Poole P.S."/>
            <person name="Venter S.N."/>
            <person name="James E.K."/>
        </authorList>
    </citation>
    <scope>NUCLEOTIDE SEQUENCE [LARGE SCALE GENOMIC DNA]</scope>
    <source>
        <strain evidence="2 3">JPY 581</strain>
    </source>
</reference>
<gene>
    <name evidence="2" type="ORF">C0Z20_02480</name>
</gene>
<protein>
    <submittedName>
        <fullName evidence="2">Uncharacterized protein</fullName>
    </submittedName>
</protein>
<name>A0A2N7XAS4_9BURK</name>
<dbReference type="RefSeq" id="WP_018439282.1">
    <property type="nucleotide sequence ID" value="NZ_KB890165.1"/>
</dbReference>
<organism evidence="2 3">
    <name type="scientific">Trinickia symbiotica</name>
    <dbReference type="NCBI Taxonomy" id="863227"/>
    <lineage>
        <taxon>Bacteria</taxon>
        <taxon>Pseudomonadati</taxon>
        <taxon>Pseudomonadota</taxon>
        <taxon>Betaproteobacteria</taxon>
        <taxon>Burkholderiales</taxon>
        <taxon>Burkholderiaceae</taxon>
        <taxon>Trinickia</taxon>
    </lineage>
</organism>
<dbReference type="AlphaFoldDB" id="A0A2N7XAS4"/>
<evidence type="ECO:0000313" key="2">
    <source>
        <dbReference type="EMBL" id="PMS38734.1"/>
    </source>
</evidence>
<sequence length="72" mass="8041">MNRKAGKFTIDASVDMPARGGKRPPPYRPRQPHFPRAAAETHTKSKRRDAGLALMPHLSRAKIEKSASSNYQ</sequence>
<proteinExistence type="predicted"/>
<accession>A0A2N7XAS4</accession>
<evidence type="ECO:0000313" key="3">
    <source>
        <dbReference type="Proteomes" id="UP000235777"/>
    </source>
</evidence>